<evidence type="ECO:0000256" key="1">
    <source>
        <dbReference type="ARBA" id="ARBA00022801"/>
    </source>
</evidence>
<dbReference type="Pfam" id="PF12536">
    <property type="entry name" value="DUF3734"/>
    <property type="match status" value="1"/>
</dbReference>
<dbReference type="PANTHER" id="PTHR14226">
    <property type="entry name" value="NEUROPATHY TARGET ESTERASE/SWISS CHEESE D.MELANOGASTER"/>
    <property type="match status" value="1"/>
</dbReference>
<dbReference type="PANTHER" id="PTHR14226:SF57">
    <property type="entry name" value="BLR7027 PROTEIN"/>
    <property type="match status" value="1"/>
</dbReference>
<keyword evidence="2 4" id="KW-0442">Lipid degradation</keyword>
<feature type="active site" description="Proton acceptor" evidence="4">
    <location>
        <position position="211"/>
    </location>
</feature>
<dbReference type="InterPro" id="IPR002641">
    <property type="entry name" value="PNPLA_dom"/>
</dbReference>
<evidence type="ECO:0000313" key="6">
    <source>
        <dbReference type="EMBL" id="BDG75224.1"/>
    </source>
</evidence>
<evidence type="ECO:0000256" key="2">
    <source>
        <dbReference type="ARBA" id="ARBA00022963"/>
    </source>
</evidence>
<evidence type="ECO:0000259" key="5">
    <source>
        <dbReference type="PROSITE" id="PS51635"/>
    </source>
</evidence>
<dbReference type="PROSITE" id="PS51635">
    <property type="entry name" value="PNPLA"/>
    <property type="match status" value="1"/>
</dbReference>
<dbReference type="SUPFAM" id="SSF52151">
    <property type="entry name" value="FabD/lysophospholipase-like"/>
    <property type="match status" value="1"/>
</dbReference>
<dbReference type="RefSeq" id="WP_244457313.1">
    <property type="nucleotide sequence ID" value="NZ_AP025637.1"/>
</dbReference>
<reference evidence="6 7" key="1">
    <citation type="journal article" date="2016" name="Microbes Environ.">
        <title>Phylogenetically diverse aerobic anoxygenic phototrophic bacteria isolated from epilithic biofilms in Tama river, Japan.</title>
        <authorList>
            <person name="Hirose S."/>
            <person name="Matsuura K."/>
            <person name="Haruta S."/>
        </authorList>
    </citation>
    <scope>NUCLEOTIDE SEQUENCE [LARGE SCALE GENOMIC DNA]</scope>
    <source>
        <strain evidence="6 7">S08</strain>
    </source>
</reference>
<feature type="domain" description="PNPLA" evidence="5">
    <location>
        <begin position="19"/>
        <end position="224"/>
    </location>
</feature>
<gene>
    <name evidence="6" type="ORF">Rmf_51530</name>
</gene>
<feature type="short sequence motif" description="DGA/G" evidence="4">
    <location>
        <begin position="211"/>
        <end position="213"/>
    </location>
</feature>
<dbReference type="Pfam" id="PF01734">
    <property type="entry name" value="Patatin"/>
    <property type="match status" value="1"/>
</dbReference>
<evidence type="ECO:0000313" key="7">
    <source>
        <dbReference type="Proteomes" id="UP000831327"/>
    </source>
</evidence>
<name>A0ABM7YB08_9PROT</name>
<evidence type="ECO:0000256" key="3">
    <source>
        <dbReference type="ARBA" id="ARBA00023098"/>
    </source>
</evidence>
<evidence type="ECO:0000256" key="4">
    <source>
        <dbReference type="PROSITE-ProRule" id="PRU01161"/>
    </source>
</evidence>
<keyword evidence="7" id="KW-1185">Reference proteome</keyword>
<feature type="short sequence motif" description="GXSXG" evidence="4">
    <location>
        <begin position="50"/>
        <end position="54"/>
    </location>
</feature>
<accession>A0ABM7YB08</accession>
<keyword evidence="3 4" id="KW-0443">Lipid metabolism</keyword>
<organism evidence="6 7">
    <name type="scientific">Roseomonas fluvialis</name>
    <dbReference type="NCBI Taxonomy" id="1750527"/>
    <lineage>
        <taxon>Bacteria</taxon>
        <taxon>Pseudomonadati</taxon>
        <taxon>Pseudomonadota</taxon>
        <taxon>Alphaproteobacteria</taxon>
        <taxon>Acetobacterales</taxon>
        <taxon>Roseomonadaceae</taxon>
        <taxon>Roseomonas</taxon>
    </lineage>
</organism>
<dbReference type="InterPro" id="IPR016035">
    <property type="entry name" value="Acyl_Trfase/lysoPLipase"/>
</dbReference>
<sequence length="387" mass="42788">MTRRPRATRDAADERPVALVLQGGGALGSYQAGVFEEIADSAWQPDWVAGISIGAINAAIIAGNPPKDRVAKLRRFWETVTAPPRWAGWTDLVFGVVPELRRQAGAANAVLFGQSGFFAPQAPGAWLRDPPPTSYYDTGALKGTLESLIDFDRINHREGVRLSVGAVNVETGNFAYFDSAEKPLRAEHVMASGALPTGFPAVEIDGEYFWDGGLVSNTPLQYVIASVPRRSRLIFQVDVFPARGRLPRTLLEAAEREKDIRYSSRTRAASRIIRIVHDLRHNIEGLLAKLPPELRDTPEARFLHAFGCTSTMDVAQLIYRPEDEQGQAKDYEFSRGTMEERWAHGRADARETLDAAPWCEPMPPDLGARTFDVVGDRLRAQGRRDLA</sequence>
<dbReference type="InterPro" id="IPR050301">
    <property type="entry name" value="NTE"/>
</dbReference>
<dbReference type="InterPro" id="IPR021095">
    <property type="entry name" value="DUF3734"/>
</dbReference>
<dbReference type="Proteomes" id="UP000831327">
    <property type="component" value="Chromosome"/>
</dbReference>
<dbReference type="Gene3D" id="3.40.1090.10">
    <property type="entry name" value="Cytosolic phospholipase A2 catalytic domain"/>
    <property type="match status" value="2"/>
</dbReference>
<protein>
    <submittedName>
        <fullName evidence="6">Membrane protein</fullName>
    </submittedName>
</protein>
<keyword evidence="1 4" id="KW-0378">Hydrolase</keyword>
<proteinExistence type="predicted"/>
<dbReference type="EMBL" id="AP025637">
    <property type="protein sequence ID" value="BDG75224.1"/>
    <property type="molecule type" value="Genomic_DNA"/>
</dbReference>
<feature type="short sequence motif" description="GXGXXG" evidence="4">
    <location>
        <begin position="23"/>
        <end position="28"/>
    </location>
</feature>
<feature type="active site" description="Nucleophile" evidence="4">
    <location>
        <position position="52"/>
    </location>
</feature>